<dbReference type="GO" id="GO:0000155">
    <property type="term" value="F:phosphorelay sensor kinase activity"/>
    <property type="evidence" value="ECO:0007669"/>
    <property type="project" value="InterPro"/>
</dbReference>
<evidence type="ECO:0000256" key="6">
    <source>
        <dbReference type="PROSITE-ProRule" id="PRU00169"/>
    </source>
</evidence>
<comment type="caution">
    <text evidence="9">The sequence shown here is derived from an EMBL/GenBank/DDBJ whole genome shotgun (WGS) entry which is preliminary data.</text>
</comment>
<keyword evidence="3 6" id="KW-0597">Phosphoprotein</keyword>
<evidence type="ECO:0000256" key="2">
    <source>
        <dbReference type="ARBA" id="ARBA00012438"/>
    </source>
</evidence>
<dbReference type="EMBL" id="SACP01000003">
    <property type="protein sequence ID" value="RVU20583.1"/>
    <property type="molecule type" value="Genomic_DNA"/>
</dbReference>
<dbReference type="InterPro" id="IPR003594">
    <property type="entry name" value="HATPase_dom"/>
</dbReference>
<dbReference type="AlphaFoldDB" id="A0A3S2WEN5"/>
<dbReference type="PANTHER" id="PTHR43047:SF9">
    <property type="entry name" value="HISTIDINE KINASE"/>
    <property type="match status" value="1"/>
</dbReference>
<evidence type="ECO:0000313" key="9">
    <source>
        <dbReference type="EMBL" id="RVU20583.1"/>
    </source>
</evidence>
<sequence length="461" mass="48831">MTADRLIAEIAAPADPAAADETEALRRRVAKLERINAALMSQVERSTSQPGSAYALFQTAVTLEGQVRARTEELTALMRSLERSNGALTAAKEEAERANRSKTRFLTAASHDLLQPLNAARLSLSALSDMTLGAEALGIVGQVERGLQTIEDLIKTLLDISKLDAGLVQPAPRAVRVADVLAGVEASFGPLAARKGLRLTVRPGSAWVSSDVVMLQRIVQNLVSNAIRYTVTGGVLVAARRRGGGVRIDVIDSGSGIPEADRDLIFEEFHRGGRESVDGEIALGLGLSIVRRSVSALGHSLALASRVGHGSRFSLSLPACAPEPPRPPVALALPSSLAGARIAVIENDRAALEALARLFQRWDAYALAARDHLSLVRLMPGSTWGPDAIIADYHLEGGACGLDTVAWLRAVHGHDIPAIVTTADHSAEVEAAVRAAGCELVHKPIKPGQLRALLAHLLRKS</sequence>
<dbReference type="SUPFAM" id="SSF55874">
    <property type="entry name" value="ATPase domain of HSP90 chaperone/DNA topoisomerase II/histidine kinase"/>
    <property type="match status" value="1"/>
</dbReference>
<dbReference type="PROSITE" id="PS50109">
    <property type="entry name" value="HIS_KIN"/>
    <property type="match status" value="1"/>
</dbReference>
<dbReference type="SMART" id="SM00448">
    <property type="entry name" value="REC"/>
    <property type="match status" value="1"/>
</dbReference>
<dbReference type="InterPro" id="IPR003661">
    <property type="entry name" value="HisK_dim/P_dom"/>
</dbReference>
<dbReference type="CDD" id="cd00082">
    <property type="entry name" value="HisKA"/>
    <property type="match status" value="1"/>
</dbReference>
<dbReference type="RefSeq" id="WP_127727558.1">
    <property type="nucleotide sequence ID" value="NZ_SACP01000003.1"/>
</dbReference>
<dbReference type="PROSITE" id="PS50110">
    <property type="entry name" value="RESPONSE_REGULATORY"/>
    <property type="match status" value="1"/>
</dbReference>
<evidence type="ECO:0000313" key="10">
    <source>
        <dbReference type="Proteomes" id="UP000286997"/>
    </source>
</evidence>
<evidence type="ECO:0000256" key="5">
    <source>
        <dbReference type="ARBA" id="ARBA00022777"/>
    </source>
</evidence>
<feature type="modified residue" description="4-aspartylphosphate" evidence="6">
    <location>
        <position position="392"/>
    </location>
</feature>
<protein>
    <recommendedName>
        <fullName evidence="2">histidine kinase</fullName>
        <ecNumber evidence="2">2.7.13.3</ecNumber>
    </recommendedName>
</protein>
<dbReference type="GO" id="GO:0009927">
    <property type="term" value="F:histidine phosphotransfer kinase activity"/>
    <property type="evidence" value="ECO:0007669"/>
    <property type="project" value="TreeGrafter"/>
</dbReference>
<dbReference type="InterPro" id="IPR001789">
    <property type="entry name" value="Sig_transdc_resp-reg_receiver"/>
</dbReference>
<dbReference type="SUPFAM" id="SSF52172">
    <property type="entry name" value="CheY-like"/>
    <property type="match status" value="1"/>
</dbReference>
<gene>
    <name evidence="9" type="ORF">EOE48_04320</name>
</gene>
<keyword evidence="4" id="KW-0808">Transferase</keyword>
<evidence type="ECO:0000256" key="4">
    <source>
        <dbReference type="ARBA" id="ARBA00022679"/>
    </source>
</evidence>
<dbReference type="Pfam" id="PF00512">
    <property type="entry name" value="HisKA"/>
    <property type="match status" value="1"/>
</dbReference>
<dbReference type="Pfam" id="PF02518">
    <property type="entry name" value="HATPase_c"/>
    <property type="match status" value="1"/>
</dbReference>
<keyword evidence="5 9" id="KW-0418">Kinase</keyword>
<reference evidence="9 10" key="1">
    <citation type="submission" date="2019-01" db="EMBL/GenBank/DDBJ databases">
        <authorList>
            <person name="Chen W.-M."/>
        </authorList>
    </citation>
    <scope>NUCLEOTIDE SEQUENCE [LARGE SCALE GENOMIC DNA]</scope>
    <source>
        <strain evidence="9 10">TER-1</strain>
    </source>
</reference>
<dbReference type="SMART" id="SM00388">
    <property type="entry name" value="HisKA"/>
    <property type="match status" value="1"/>
</dbReference>
<dbReference type="PANTHER" id="PTHR43047">
    <property type="entry name" value="TWO-COMPONENT HISTIDINE PROTEIN KINASE"/>
    <property type="match status" value="1"/>
</dbReference>
<dbReference type="OrthoDB" id="9764438at2"/>
<feature type="domain" description="Response regulatory" evidence="8">
    <location>
        <begin position="341"/>
        <end position="458"/>
    </location>
</feature>
<dbReference type="InterPro" id="IPR036097">
    <property type="entry name" value="HisK_dim/P_sf"/>
</dbReference>
<evidence type="ECO:0000256" key="3">
    <source>
        <dbReference type="ARBA" id="ARBA00022553"/>
    </source>
</evidence>
<dbReference type="CDD" id="cd00075">
    <property type="entry name" value="HATPase"/>
    <property type="match status" value="1"/>
</dbReference>
<dbReference type="Pfam" id="PF00072">
    <property type="entry name" value="Response_reg"/>
    <property type="match status" value="1"/>
</dbReference>
<dbReference type="SUPFAM" id="SSF47384">
    <property type="entry name" value="Homodimeric domain of signal transducing histidine kinase"/>
    <property type="match status" value="1"/>
</dbReference>
<evidence type="ECO:0000256" key="1">
    <source>
        <dbReference type="ARBA" id="ARBA00000085"/>
    </source>
</evidence>
<dbReference type="SMART" id="SM00387">
    <property type="entry name" value="HATPase_c"/>
    <property type="match status" value="1"/>
</dbReference>
<dbReference type="Gene3D" id="3.40.50.2300">
    <property type="match status" value="1"/>
</dbReference>
<feature type="domain" description="Histidine kinase" evidence="7">
    <location>
        <begin position="108"/>
        <end position="321"/>
    </location>
</feature>
<proteinExistence type="predicted"/>
<keyword evidence="10" id="KW-1185">Reference proteome</keyword>
<dbReference type="Proteomes" id="UP000286997">
    <property type="component" value="Unassembled WGS sequence"/>
</dbReference>
<dbReference type="EC" id="2.7.13.3" evidence="2"/>
<comment type="catalytic activity">
    <reaction evidence="1">
        <text>ATP + protein L-histidine = ADP + protein N-phospho-L-histidine.</text>
        <dbReference type="EC" id="2.7.13.3"/>
    </reaction>
</comment>
<dbReference type="FunFam" id="3.30.565.10:FF:000049">
    <property type="entry name" value="Two-component sensor histidine kinase"/>
    <property type="match status" value="1"/>
</dbReference>
<dbReference type="GO" id="GO:0005886">
    <property type="term" value="C:plasma membrane"/>
    <property type="evidence" value="ECO:0007669"/>
    <property type="project" value="TreeGrafter"/>
</dbReference>
<dbReference type="Gene3D" id="1.10.287.130">
    <property type="match status" value="1"/>
</dbReference>
<evidence type="ECO:0000259" key="7">
    <source>
        <dbReference type="PROSITE" id="PS50109"/>
    </source>
</evidence>
<dbReference type="InterPro" id="IPR005467">
    <property type="entry name" value="His_kinase_dom"/>
</dbReference>
<dbReference type="PRINTS" id="PR00344">
    <property type="entry name" value="BCTRLSENSOR"/>
</dbReference>
<dbReference type="InterPro" id="IPR011006">
    <property type="entry name" value="CheY-like_superfamily"/>
</dbReference>
<dbReference type="Gene3D" id="3.30.565.10">
    <property type="entry name" value="Histidine kinase-like ATPase, C-terminal domain"/>
    <property type="match status" value="1"/>
</dbReference>
<evidence type="ECO:0000259" key="8">
    <source>
        <dbReference type="PROSITE" id="PS50110"/>
    </source>
</evidence>
<dbReference type="InterPro" id="IPR036890">
    <property type="entry name" value="HATPase_C_sf"/>
</dbReference>
<organism evidence="9 10">
    <name type="scientific">Methylobacterium oryzihabitans</name>
    <dbReference type="NCBI Taxonomy" id="2499852"/>
    <lineage>
        <taxon>Bacteria</taxon>
        <taxon>Pseudomonadati</taxon>
        <taxon>Pseudomonadota</taxon>
        <taxon>Alphaproteobacteria</taxon>
        <taxon>Hyphomicrobiales</taxon>
        <taxon>Methylobacteriaceae</taxon>
        <taxon>Methylobacterium</taxon>
    </lineage>
</organism>
<name>A0A3S2WEN5_9HYPH</name>
<accession>A0A3S2WEN5</accession>
<dbReference type="InterPro" id="IPR004358">
    <property type="entry name" value="Sig_transdc_His_kin-like_C"/>
</dbReference>